<dbReference type="Gene3D" id="3.50.50.60">
    <property type="entry name" value="FAD/NAD(P)-binding domain"/>
    <property type="match status" value="1"/>
</dbReference>
<dbReference type="GO" id="GO:0033765">
    <property type="term" value="F:steroid dehydrogenase activity, acting on the CH-CH group of donors"/>
    <property type="evidence" value="ECO:0007669"/>
    <property type="project" value="UniProtKB-ARBA"/>
</dbReference>
<keyword evidence="5" id="KW-1185">Reference proteome</keyword>
<evidence type="ECO:0000259" key="3">
    <source>
        <dbReference type="Pfam" id="PF00890"/>
    </source>
</evidence>
<evidence type="ECO:0000256" key="1">
    <source>
        <dbReference type="ARBA" id="ARBA00022630"/>
    </source>
</evidence>
<sequence length="567" mass="61275">MSTGLDGFAPDAIVVGAGLAGLVAAYELSRAGRRVLIVDQENRNNLGGQAFWSLGGLFLVDSPEQRRLGIKDSFELAWQDWTGSAGFDREDEDHWPRQWARAYVEFATHRKRDYLRRLGLGFTPVVGWAERGGGAADGHGNSVPRFHLTWGTGPEVVRVFREPVERAEAQGLVCFAFRRRVDELVTGDDGAIVGVRGAVLEPTDLERGVASSRETIGEFEFRAPTVLVTSGGIGHNFELMRTYWPTERLGPFPKHMIAGVPAHVDGRMLAIAEAAGANIVNRDRVWAYTEGIHNWDPIWPDHAIRIIPGPSSLWFDANGNRFAAPNFPGFDTNATMKAILETGYDYSWFVLTETIIEKEFALSGSEQNPDITEKDLKLALGRVKSKGAPGPVEAFKQHGEDFVVADTLEDLVAGMNAIGRGGQVDLDRLRSQIEARDRETTNSFSKDAQLQAMHNARNYLGDKVVRVAKPHRILDPAHGPLIAVRLNILSRKTLGGLETDLSARVLGADGAPVPGLYAAGEVAGFGGGGVHGYNALEGTFLGGCIFSGMTAGRAAAAATGGDKGVRA</sequence>
<dbReference type="AlphaFoldDB" id="A0A5C5RPG0"/>
<keyword evidence="1" id="KW-0285">Flavoprotein</keyword>
<dbReference type="Pfam" id="PF00890">
    <property type="entry name" value="FAD_binding_2"/>
    <property type="match status" value="1"/>
</dbReference>
<dbReference type="EMBL" id="VIGV01000003">
    <property type="protein sequence ID" value="TWS24468.1"/>
    <property type="molecule type" value="Genomic_DNA"/>
</dbReference>
<dbReference type="Proteomes" id="UP000319792">
    <property type="component" value="Unassembled WGS sequence"/>
</dbReference>
<dbReference type="InterPro" id="IPR027477">
    <property type="entry name" value="Succ_DH/fumarate_Rdtase_cat_sf"/>
</dbReference>
<gene>
    <name evidence="4" type="ORF">FK268_10535</name>
</gene>
<reference evidence="4 5" key="1">
    <citation type="submission" date="2019-08" db="EMBL/GenBank/DDBJ databases">
        <title>Tsukamurella conjunctivitidis sp. nov., Tsukamurella assacharolytica sp. nov. and Tsukamurella sputae sp. nov. isolated from patients with conjunctivitis, bacteraemia (lymphoma) and respiratory infection (sputum) in Hong Kong.</title>
        <authorList>
            <person name="Fok K.M.N."/>
            <person name="Fong J.Y.H."/>
        </authorList>
    </citation>
    <scope>NUCLEOTIDE SEQUENCE [LARGE SCALE GENOMIC DNA]</scope>
    <source>
        <strain evidence="4 5">HKU70</strain>
    </source>
</reference>
<name>A0A5C5RPG0_9ACTN</name>
<protein>
    <submittedName>
        <fullName evidence="4">FAD-binding dehydrogenase</fullName>
    </submittedName>
</protein>
<dbReference type="NCBIfam" id="NF009472">
    <property type="entry name" value="PRK12834.1"/>
    <property type="match status" value="1"/>
</dbReference>
<dbReference type="PANTHER" id="PTHR43260">
    <property type="entry name" value="3-KETOSTEROID-DELTA-1-DEHYDROGENASE"/>
    <property type="match status" value="1"/>
</dbReference>
<dbReference type="SUPFAM" id="SSF51905">
    <property type="entry name" value="FAD/NAD(P)-binding domain"/>
    <property type="match status" value="1"/>
</dbReference>
<evidence type="ECO:0000313" key="4">
    <source>
        <dbReference type="EMBL" id="TWS24468.1"/>
    </source>
</evidence>
<dbReference type="InterPro" id="IPR003953">
    <property type="entry name" value="FAD-dep_OxRdtase_2_FAD-bd"/>
</dbReference>
<evidence type="ECO:0000256" key="2">
    <source>
        <dbReference type="ARBA" id="ARBA00023002"/>
    </source>
</evidence>
<organism evidence="4 5">
    <name type="scientific">Tsukamurella sputi</name>
    <dbReference type="NCBI Taxonomy" id="2591848"/>
    <lineage>
        <taxon>Bacteria</taxon>
        <taxon>Bacillati</taxon>
        <taxon>Actinomycetota</taxon>
        <taxon>Actinomycetes</taxon>
        <taxon>Mycobacteriales</taxon>
        <taxon>Tsukamurellaceae</taxon>
        <taxon>Tsukamurella</taxon>
    </lineage>
</organism>
<accession>A0A5C5RPG0</accession>
<dbReference type="InterPro" id="IPR036188">
    <property type="entry name" value="FAD/NAD-bd_sf"/>
</dbReference>
<evidence type="ECO:0000313" key="5">
    <source>
        <dbReference type="Proteomes" id="UP000319792"/>
    </source>
</evidence>
<dbReference type="PIRSF" id="PIRSF036654">
    <property type="entry name" value="UCP036654"/>
    <property type="match status" value="1"/>
</dbReference>
<comment type="caution">
    <text evidence="4">The sequence shown here is derived from an EMBL/GenBank/DDBJ whole genome shotgun (WGS) entry which is preliminary data.</text>
</comment>
<proteinExistence type="predicted"/>
<dbReference type="PANTHER" id="PTHR43260:SF1">
    <property type="entry name" value="KSDD-LIKE STEROID DEHYDROGENASE RV0785"/>
    <property type="match status" value="1"/>
</dbReference>
<keyword evidence="2" id="KW-0560">Oxidoreductase</keyword>
<feature type="domain" description="FAD-dependent oxidoreductase 2 FAD-binding" evidence="3">
    <location>
        <begin position="11"/>
        <end position="541"/>
    </location>
</feature>
<dbReference type="OrthoDB" id="9813348at2"/>
<dbReference type="Gene3D" id="3.90.700.10">
    <property type="entry name" value="Succinate dehydrogenase/fumarate reductase flavoprotein, catalytic domain"/>
    <property type="match status" value="1"/>
</dbReference>
<dbReference type="InterPro" id="IPR014614">
    <property type="entry name" value="KsdD_DH"/>
</dbReference>